<sequence>MSFFREKPSPSGGGSKQPNAPPEKQQLNAQNFQEGLELLDAKLDESELLRVVAPIRIICTGGFLAVSYLKSRVSTVDLDYCLDPELYDNEDVKEDIRIAAESVAIQLTYPDDWFNDEMTIFTKRSTRPKLFQESLDQGVVLWQGKRLIIYAIKFEWALETKLRRLSYASAPRNYSIDMSDAVAILNVLVERNGGQPLDREFIRGLNWNGFDVLPTEGTLDAIARTYQQTYNKDGLNRE</sequence>
<reference evidence="4" key="2">
    <citation type="journal article" date="2018" name="Nat. Commun.">
        <title>Extreme sensitivity to ultraviolet light in the fungal pathogen causing white-nose syndrome of bats.</title>
        <authorList>
            <person name="Palmer J.M."/>
            <person name="Drees K.P."/>
            <person name="Foster J.T."/>
            <person name="Lindner D.L."/>
        </authorList>
    </citation>
    <scope>NUCLEOTIDE SEQUENCE [LARGE SCALE GENOMIC DNA]</scope>
    <source>
        <strain evidence="4">UAMH 10579</strain>
    </source>
</reference>
<dbReference type="GeneID" id="28839302"/>
<dbReference type="Proteomes" id="UP000091956">
    <property type="component" value="Unassembled WGS sequence"/>
</dbReference>
<gene>
    <name evidence="3" type="ORF">VE01_05916</name>
</gene>
<dbReference type="InterPro" id="IPR056004">
    <property type="entry name" value="DUF7582"/>
</dbReference>
<evidence type="ECO:0000259" key="2">
    <source>
        <dbReference type="Pfam" id="PF24483"/>
    </source>
</evidence>
<keyword evidence="4" id="KW-1185">Reference proteome</keyword>
<dbReference type="OrthoDB" id="3348320at2759"/>
<reference evidence="3 4" key="1">
    <citation type="submission" date="2016-03" db="EMBL/GenBank/DDBJ databases">
        <title>Comparative genomics of Pseudogymnoascus destructans, the fungus causing white-nose syndrome of bats.</title>
        <authorList>
            <person name="Palmer J.M."/>
            <person name="Drees K.P."/>
            <person name="Foster J.T."/>
            <person name="Lindner D.L."/>
        </authorList>
    </citation>
    <scope>NUCLEOTIDE SEQUENCE [LARGE SCALE GENOMIC DNA]</scope>
    <source>
        <strain evidence="3 4">UAMH 10579</strain>
    </source>
</reference>
<dbReference type="RefSeq" id="XP_018129356.1">
    <property type="nucleotide sequence ID" value="XM_018275374.2"/>
</dbReference>
<dbReference type="AlphaFoldDB" id="A0A1B8GID8"/>
<evidence type="ECO:0000313" key="4">
    <source>
        <dbReference type="Proteomes" id="UP000091956"/>
    </source>
</evidence>
<name>A0A1B8GID8_9PEZI</name>
<evidence type="ECO:0000313" key="3">
    <source>
        <dbReference type="EMBL" id="OBT95623.1"/>
    </source>
</evidence>
<accession>A0A1B8GID8</accession>
<dbReference type="EMBL" id="KV460234">
    <property type="protein sequence ID" value="OBT95623.1"/>
    <property type="molecule type" value="Genomic_DNA"/>
</dbReference>
<dbReference type="Pfam" id="PF24483">
    <property type="entry name" value="DUF7582"/>
    <property type="match status" value="1"/>
</dbReference>
<dbReference type="STRING" id="342668.A0A1B8GID8"/>
<protein>
    <recommendedName>
        <fullName evidence="2">DUF7582 domain-containing protein</fullName>
    </recommendedName>
</protein>
<proteinExistence type="predicted"/>
<feature type="domain" description="DUF7582" evidence="2">
    <location>
        <begin position="112"/>
        <end position="232"/>
    </location>
</feature>
<evidence type="ECO:0000256" key="1">
    <source>
        <dbReference type="SAM" id="MobiDB-lite"/>
    </source>
</evidence>
<feature type="region of interest" description="Disordered" evidence="1">
    <location>
        <begin position="1"/>
        <end position="24"/>
    </location>
</feature>
<organism evidence="3 4">
    <name type="scientific">Pseudogymnoascus verrucosus</name>
    <dbReference type="NCBI Taxonomy" id="342668"/>
    <lineage>
        <taxon>Eukaryota</taxon>
        <taxon>Fungi</taxon>
        <taxon>Dikarya</taxon>
        <taxon>Ascomycota</taxon>
        <taxon>Pezizomycotina</taxon>
        <taxon>Leotiomycetes</taxon>
        <taxon>Thelebolales</taxon>
        <taxon>Thelebolaceae</taxon>
        <taxon>Pseudogymnoascus</taxon>
    </lineage>
</organism>